<organism evidence="1 2">
    <name type="scientific">Muraenolepis orangiensis</name>
    <name type="common">Patagonian moray cod</name>
    <dbReference type="NCBI Taxonomy" id="630683"/>
    <lineage>
        <taxon>Eukaryota</taxon>
        <taxon>Metazoa</taxon>
        <taxon>Chordata</taxon>
        <taxon>Craniata</taxon>
        <taxon>Vertebrata</taxon>
        <taxon>Euteleostomi</taxon>
        <taxon>Actinopterygii</taxon>
        <taxon>Neopterygii</taxon>
        <taxon>Teleostei</taxon>
        <taxon>Neoteleostei</taxon>
        <taxon>Acanthomorphata</taxon>
        <taxon>Zeiogadaria</taxon>
        <taxon>Gadariae</taxon>
        <taxon>Gadiformes</taxon>
        <taxon>Muraenolepidoidei</taxon>
        <taxon>Muraenolepididae</taxon>
        <taxon>Muraenolepis</taxon>
    </lineage>
</organism>
<sequence>MEECEALCTRLAIMVNGSFQCLGTTQHLKYNLQEEGVFVGWSLPVTGVFPTKVFVNFAKQQSGEDDDITTRLRNAGSNKKNISPLRRKKLQEEEWTPPAPIIYNTTNYPFIHWKHSRTFQPI</sequence>
<keyword evidence="2" id="KW-1185">Reference proteome</keyword>
<dbReference type="EMBL" id="JANIIK010000111">
    <property type="protein sequence ID" value="KAJ3594857.1"/>
    <property type="molecule type" value="Genomic_DNA"/>
</dbReference>
<dbReference type="GO" id="GO:0016020">
    <property type="term" value="C:membrane"/>
    <property type="evidence" value="ECO:0007669"/>
    <property type="project" value="InterPro"/>
</dbReference>
<dbReference type="GO" id="GO:0140326">
    <property type="term" value="F:ATPase-coupled intramembrane lipid transporter activity"/>
    <property type="evidence" value="ECO:0007669"/>
    <property type="project" value="TreeGrafter"/>
</dbReference>
<proteinExistence type="predicted"/>
<dbReference type="PANTHER" id="PTHR19229">
    <property type="entry name" value="ATP-BINDING CASSETTE TRANSPORTER SUBFAMILY A ABCA"/>
    <property type="match status" value="1"/>
</dbReference>
<gene>
    <name evidence="1" type="ORF">NHX12_004162</name>
</gene>
<comment type="caution">
    <text evidence="1">The sequence shown here is derived from an EMBL/GenBank/DDBJ whole genome shotgun (WGS) entry which is preliminary data.</text>
</comment>
<evidence type="ECO:0000313" key="2">
    <source>
        <dbReference type="Proteomes" id="UP001148018"/>
    </source>
</evidence>
<protein>
    <submittedName>
        <fullName evidence="1">Uncharacterized protein</fullName>
    </submittedName>
</protein>
<dbReference type="InterPro" id="IPR026082">
    <property type="entry name" value="ABCA"/>
</dbReference>
<reference evidence="1" key="1">
    <citation type="submission" date="2022-07" db="EMBL/GenBank/DDBJ databases">
        <title>Chromosome-level genome of Muraenolepis orangiensis.</title>
        <authorList>
            <person name="Kim J."/>
        </authorList>
    </citation>
    <scope>NUCLEOTIDE SEQUENCE</scope>
    <source>
        <strain evidence="1">KU_S4_2022</strain>
        <tissue evidence="1">Muscle</tissue>
    </source>
</reference>
<dbReference type="GO" id="GO:0140359">
    <property type="term" value="F:ABC-type transporter activity"/>
    <property type="evidence" value="ECO:0007669"/>
    <property type="project" value="InterPro"/>
</dbReference>
<dbReference type="PANTHER" id="PTHR19229:SF190">
    <property type="entry name" value="RETINAL-SPECIFIC PHOSPHOLIPID-TRANSPORTING ATPASE ABCA4"/>
    <property type="match status" value="1"/>
</dbReference>
<evidence type="ECO:0000313" key="1">
    <source>
        <dbReference type="EMBL" id="KAJ3594857.1"/>
    </source>
</evidence>
<dbReference type="AlphaFoldDB" id="A0A9Q0DYI0"/>
<dbReference type="OrthoDB" id="10255969at2759"/>
<name>A0A9Q0DYI0_9TELE</name>
<dbReference type="GO" id="GO:0005548">
    <property type="term" value="F:phospholipid transporter activity"/>
    <property type="evidence" value="ECO:0007669"/>
    <property type="project" value="TreeGrafter"/>
</dbReference>
<dbReference type="Proteomes" id="UP001148018">
    <property type="component" value="Unassembled WGS sequence"/>
</dbReference>
<accession>A0A9Q0DYI0</accession>